<dbReference type="GeneID" id="82525817"/>
<dbReference type="InterPro" id="IPR015421">
    <property type="entry name" value="PyrdxlP-dep_Trfase_major"/>
</dbReference>
<dbReference type="GO" id="GO:0016740">
    <property type="term" value="F:transferase activity"/>
    <property type="evidence" value="ECO:0007669"/>
    <property type="project" value="UniProtKB-KW"/>
</dbReference>
<evidence type="ECO:0000256" key="3">
    <source>
        <dbReference type="PIRSR" id="PIRSR001434-2"/>
    </source>
</evidence>
<dbReference type="PIRSF" id="PIRSF001434">
    <property type="entry name" value="CGS"/>
    <property type="match status" value="1"/>
</dbReference>
<evidence type="ECO:0000313" key="6">
    <source>
        <dbReference type="Proteomes" id="UP000244905"/>
    </source>
</evidence>
<comment type="similarity">
    <text evidence="4">Belongs to the trans-sulfuration enzymes family.</text>
</comment>
<feature type="modified residue" description="N6-(pyridoxal phosphate)lysine" evidence="3">
    <location>
        <position position="204"/>
    </location>
</feature>
<keyword evidence="5" id="KW-0808">Transferase</keyword>
<dbReference type="GO" id="GO:0019346">
    <property type="term" value="P:transsulfuration"/>
    <property type="evidence" value="ECO:0007669"/>
    <property type="project" value="InterPro"/>
</dbReference>
<proteinExistence type="inferred from homology"/>
<evidence type="ECO:0000256" key="4">
    <source>
        <dbReference type="RuleBase" id="RU362118"/>
    </source>
</evidence>
<comment type="cofactor">
    <cofactor evidence="1 4">
        <name>pyridoxal 5'-phosphate</name>
        <dbReference type="ChEBI" id="CHEBI:597326"/>
    </cofactor>
</comment>
<dbReference type="Proteomes" id="UP000244905">
    <property type="component" value="Unassembled WGS sequence"/>
</dbReference>
<dbReference type="AlphaFoldDB" id="A0A2V1IQ99"/>
<protein>
    <submittedName>
        <fullName evidence="5">PLP-dependent transferase</fullName>
    </submittedName>
</protein>
<dbReference type="Gene3D" id="3.90.1150.10">
    <property type="entry name" value="Aspartate Aminotransferase, domain 1"/>
    <property type="match status" value="1"/>
</dbReference>
<dbReference type="GO" id="GO:0016846">
    <property type="term" value="F:carbon-sulfur lyase activity"/>
    <property type="evidence" value="ECO:0007669"/>
    <property type="project" value="TreeGrafter"/>
</dbReference>
<dbReference type="InterPro" id="IPR000277">
    <property type="entry name" value="Cys/Met-Metab_PyrdxlP-dep_enz"/>
</dbReference>
<dbReference type="GO" id="GO:0005737">
    <property type="term" value="C:cytoplasm"/>
    <property type="evidence" value="ECO:0007669"/>
    <property type="project" value="TreeGrafter"/>
</dbReference>
<dbReference type="PANTHER" id="PTHR11808">
    <property type="entry name" value="TRANS-SULFURATION ENZYME FAMILY MEMBER"/>
    <property type="match status" value="1"/>
</dbReference>
<dbReference type="InterPro" id="IPR015422">
    <property type="entry name" value="PyrdxlP-dep_Trfase_small"/>
</dbReference>
<dbReference type="Pfam" id="PF01053">
    <property type="entry name" value="Cys_Met_Meta_PP"/>
    <property type="match status" value="1"/>
</dbReference>
<dbReference type="GO" id="GO:0030170">
    <property type="term" value="F:pyridoxal phosphate binding"/>
    <property type="evidence" value="ECO:0007669"/>
    <property type="project" value="InterPro"/>
</dbReference>
<evidence type="ECO:0000313" key="5">
    <source>
        <dbReference type="EMBL" id="PWB02696.1"/>
    </source>
</evidence>
<evidence type="ECO:0000256" key="1">
    <source>
        <dbReference type="ARBA" id="ARBA00001933"/>
    </source>
</evidence>
<sequence>MKKQTRAIHTRFQSPDAYNSLSMPVYHTAAYEFDNANVMADAFCGRSSAPDYSRVTNPTVIYFENKIKDLTGAKDVIAFSSGMAAISNSLMAVAGAGKNIVTSRHMFGNTYALITSTLSRFGVGARLCDLTDLAEVEKTVDENSCCIYLEIITNPQMEVADLRALAEIAHRHNIPLIADTTAIPFTEFDSHALGVDIEIVSSTKYLSGGATSIGGLVIDYGTCEGFGKRMRSEMLLNLGAYMTPHAAYMQTLGLENLDARYRIQSANTQALAERLRTLPAIRRVNYVGLPDNPYHDLARSQFGPTAGAMLTIDLADRDACFSFINNLRLIRRATNLFDNRSLAIHPASTIFGPFTDEQRRDMDILDTTIRLSIGLEDVDDLFDDIRQALQES</sequence>
<dbReference type="RefSeq" id="WP_107031970.1">
    <property type="nucleotide sequence ID" value="NZ_CARXIO010000015.1"/>
</dbReference>
<accession>A0A2V1IQ99</accession>
<dbReference type="EMBL" id="PUEC01000010">
    <property type="protein sequence ID" value="PWB02696.1"/>
    <property type="molecule type" value="Genomic_DNA"/>
</dbReference>
<gene>
    <name evidence="5" type="ORF">C5O23_05610</name>
</gene>
<keyword evidence="2 3" id="KW-0663">Pyridoxal phosphate</keyword>
<organism evidence="5 6">
    <name type="scientific">Duncaniella muris</name>
    <dbReference type="NCBI Taxonomy" id="2094150"/>
    <lineage>
        <taxon>Bacteria</taxon>
        <taxon>Pseudomonadati</taxon>
        <taxon>Bacteroidota</taxon>
        <taxon>Bacteroidia</taxon>
        <taxon>Bacteroidales</taxon>
        <taxon>Muribaculaceae</taxon>
        <taxon>Duncaniella</taxon>
    </lineage>
</organism>
<reference evidence="6" key="1">
    <citation type="submission" date="2018-02" db="EMBL/GenBank/DDBJ databases">
        <authorList>
            <person name="Clavel T."/>
            <person name="Strowig T."/>
        </authorList>
    </citation>
    <scope>NUCLEOTIDE SEQUENCE [LARGE SCALE GENOMIC DNA]</scope>
    <source>
        <strain evidence="6">DSM 103720</strain>
    </source>
</reference>
<dbReference type="SUPFAM" id="SSF53383">
    <property type="entry name" value="PLP-dependent transferases"/>
    <property type="match status" value="1"/>
</dbReference>
<dbReference type="Gene3D" id="3.40.640.10">
    <property type="entry name" value="Type I PLP-dependent aspartate aminotransferase-like (Major domain)"/>
    <property type="match status" value="1"/>
</dbReference>
<name>A0A2V1IQ99_9BACT</name>
<comment type="caution">
    <text evidence="5">The sequence shown here is derived from an EMBL/GenBank/DDBJ whole genome shotgun (WGS) entry which is preliminary data.</text>
</comment>
<dbReference type="InterPro" id="IPR015424">
    <property type="entry name" value="PyrdxlP-dep_Trfase"/>
</dbReference>
<keyword evidence="6" id="KW-1185">Reference proteome</keyword>
<dbReference type="FunFam" id="3.40.640.10:FF:000046">
    <property type="entry name" value="Cystathionine gamma-lyase"/>
    <property type="match status" value="1"/>
</dbReference>
<dbReference type="PANTHER" id="PTHR11808:SF80">
    <property type="entry name" value="CYSTATHIONINE GAMMA-LYASE"/>
    <property type="match status" value="1"/>
</dbReference>
<evidence type="ECO:0000256" key="2">
    <source>
        <dbReference type="ARBA" id="ARBA00022898"/>
    </source>
</evidence>